<keyword evidence="16" id="KW-1185">Reference proteome</keyword>
<dbReference type="EC" id="3.4.11.5" evidence="4 11"/>
<feature type="domain" description="AB hydrolase-1" evidence="14">
    <location>
        <begin position="40"/>
        <end position="303"/>
    </location>
</feature>
<evidence type="ECO:0000256" key="11">
    <source>
        <dbReference type="PIRNR" id="PIRNR006431"/>
    </source>
</evidence>
<keyword evidence="9 11" id="KW-0378">Hydrolase</keyword>
<evidence type="ECO:0000256" key="5">
    <source>
        <dbReference type="ARBA" id="ARBA00021843"/>
    </source>
</evidence>
<evidence type="ECO:0000256" key="4">
    <source>
        <dbReference type="ARBA" id="ARBA00012568"/>
    </source>
</evidence>
<dbReference type="OrthoDB" id="9796770at2"/>
<evidence type="ECO:0000256" key="1">
    <source>
        <dbReference type="ARBA" id="ARBA00001585"/>
    </source>
</evidence>
<proteinExistence type="inferred from homology"/>
<organism evidence="15 16">
    <name type="scientific">Methylotenera versatilis (strain 301)</name>
    <dbReference type="NCBI Taxonomy" id="666681"/>
    <lineage>
        <taxon>Bacteria</taxon>
        <taxon>Pseudomonadati</taxon>
        <taxon>Pseudomonadota</taxon>
        <taxon>Betaproteobacteria</taxon>
        <taxon>Nitrosomonadales</taxon>
        <taxon>Methylophilaceae</taxon>
        <taxon>Methylotenera</taxon>
    </lineage>
</organism>
<dbReference type="PRINTS" id="PR00111">
    <property type="entry name" value="ABHYDROLASE"/>
</dbReference>
<sequence length="320" mass="35704">MQNKTYNLYPEVNNFEKFTLKAGNLHEIYYEVCGNPNGSPVVFLHGGPGSGCSPTQRRFFDPAHYRIILIDQRGCGRSSPQGEIKQNTTDDLVSDIDAIRAVLNIDKWLVFGGSWGSTLALAYALQHTNRVTGLILRGIFLSRPSELDWFLGQVQAFFPEPWESLCAYLPANKRHNPIEAYEQLVFSDDTKISIPAAIRWNTFESSIMSLLPRPASQNSEINGEVELARARVQIHYIQNNCFVGQRDLLAEAKAKLGHVPTDIVQGRYDMVCPPITAWELSQAMPHASFHMVEDAGHSAMETGTTSALVAATEKFKSFNI</sequence>
<dbReference type="eggNOG" id="COG0596">
    <property type="taxonomic scope" value="Bacteria"/>
</dbReference>
<evidence type="ECO:0000313" key="16">
    <source>
        <dbReference type="Proteomes" id="UP000000383"/>
    </source>
</evidence>
<dbReference type="Proteomes" id="UP000000383">
    <property type="component" value="Chromosome"/>
</dbReference>
<dbReference type="RefSeq" id="WP_013149134.1">
    <property type="nucleotide sequence ID" value="NC_014207.1"/>
</dbReference>
<evidence type="ECO:0000256" key="12">
    <source>
        <dbReference type="PIRSR" id="PIRSR006431-1"/>
    </source>
</evidence>
<dbReference type="Gene3D" id="3.40.50.1820">
    <property type="entry name" value="alpha/beta hydrolase"/>
    <property type="match status" value="1"/>
</dbReference>
<dbReference type="GO" id="GO:0006508">
    <property type="term" value="P:proteolysis"/>
    <property type="evidence" value="ECO:0007669"/>
    <property type="project" value="UniProtKB-KW"/>
</dbReference>
<dbReference type="InterPro" id="IPR029058">
    <property type="entry name" value="AB_hydrolase_fold"/>
</dbReference>
<dbReference type="PRINTS" id="PR00793">
    <property type="entry name" value="PROAMNOPTASE"/>
</dbReference>
<evidence type="ECO:0000256" key="10">
    <source>
        <dbReference type="ARBA" id="ARBA00029605"/>
    </source>
</evidence>
<dbReference type="EMBL" id="CP002056">
    <property type="protein sequence ID" value="ADI30826.1"/>
    <property type="molecule type" value="Genomic_DNA"/>
</dbReference>
<evidence type="ECO:0000256" key="3">
    <source>
        <dbReference type="ARBA" id="ARBA00010088"/>
    </source>
</evidence>
<keyword evidence="7 11" id="KW-0963">Cytoplasm</keyword>
<dbReference type="GO" id="GO:0004177">
    <property type="term" value="F:aminopeptidase activity"/>
    <property type="evidence" value="ECO:0007669"/>
    <property type="project" value="UniProtKB-UniRule"/>
</dbReference>
<name>D7DMP9_METV0</name>
<dbReference type="KEGG" id="meh:M301_2464"/>
<protein>
    <recommendedName>
        <fullName evidence="5 11">Proline iminopeptidase</fullName>
        <shortName evidence="11">PIP</shortName>
        <ecNumber evidence="4 11">3.4.11.5</ecNumber>
    </recommendedName>
    <alternativeName>
        <fullName evidence="10 11">Prolyl aminopeptidase</fullName>
    </alternativeName>
</protein>
<evidence type="ECO:0000256" key="8">
    <source>
        <dbReference type="ARBA" id="ARBA00022670"/>
    </source>
</evidence>
<dbReference type="AlphaFoldDB" id="D7DMP9"/>
<evidence type="ECO:0000313" key="15">
    <source>
        <dbReference type="EMBL" id="ADI30826.1"/>
    </source>
</evidence>
<dbReference type="InterPro" id="IPR002410">
    <property type="entry name" value="Peptidase_S33"/>
</dbReference>
<comment type="subcellular location">
    <subcellularLocation>
        <location evidence="2 11">Cytoplasm</location>
    </subcellularLocation>
</comment>
<dbReference type="MEROPS" id="S33.001"/>
<dbReference type="InterPro" id="IPR005944">
    <property type="entry name" value="Pro_iminopeptidase"/>
</dbReference>
<dbReference type="GO" id="GO:0005737">
    <property type="term" value="C:cytoplasm"/>
    <property type="evidence" value="ECO:0007669"/>
    <property type="project" value="UniProtKB-SubCell"/>
</dbReference>
<reference evidence="15 16" key="2">
    <citation type="journal article" date="2011" name="J. Bacteriol.">
        <title>Genomes of three methylotrophs from a single niche uncover genetic and metabolic divergence of Methylophilaceae.</title>
        <authorList>
            <person name="Lapidus A."/>
            <person name="Clum A."/>
            <person name="Labutti K."/>
            <person name="Kaluzhnaya M.G."/>
            <person name="Lim S."/>
            <person name="Beck D.A."/>
            <person name="Glavina Del Rio T."/>
            <person name="Nolan M."/>
            <person name="Mavromatis K."/>
            <person name="Huntemann M."/>
            <person name="Lucas S."/>
            <person name="Lidstrom M.E."/>
            <person name="Ivanova N."/>
            <person name="Chistoserdova L."/>
        </authorList>
    </citation>
    <scope>NUCLEOTIDE SEQUENCE [LARGE SCALE GENOMIC DNA]</scope>
    <source>
        <strain evidence="15 16">301</strain>
    </source>
</reference>
<dbReference type="InterPro" id="IPR000073">
    <property type="entry name" value="AB_hydrolase_1"/>
</dbReference>
<gene>
    <name evidence="15" type="ordered locus">M301_2464</name>
</gene>
<keyword evidence="6 11" id="KW-0031">Aminopeptidase</keyword>
<feature type="active site" description="Proton donor" evidence="12">
    <location>
        <position position="297"/>
    </location>
</feature>
<evidence type="ECO:0000256" key="7">
    <source>
        <dbReference type="ARBA" id="ARBA00022490"/>
    </source>
</evidence>
<evidence type="ECO:0000259" key="14">
    <source>
        <dbReference type="Pfam" id="PF00561"/>
    </source>
</evidence>
<dbReference type="NCBIfam" id="TIGR01249">
    <property type="entry name" value="pro_imino_pep_1"/>
    <property type="match status" value="1"/>
</dbReference>
<evidence type="ECO:0000256" key="6">
    <source>
        <dbReference type="ARBA" id="ARBA00022438"/>
    </source>
</evidence>
<comment type="catalytic activity">
    <reaction evidence="1 11 13">
        <text>Release of N-terminal proline from a peptide.</text>
        <dbReference type="EC" id="3.4.11.5"/>
    </reaction>
</comment>
<dbReference type="PIRSF" id="PIRSF006431">
    <property type="entry name" value="Pept_S33"/>
    <property type="match status" value="1"/>
</dbReference>
<dbReference type="PANTHER" id="PTHR43722:SF1">
    <property type="entry name" value="PROLINE IMINOPEPTIDASE"/>
    <property type="match status" value="1"/>
</dbReference>
<comment type="similarity">
    <text evidence="3 11 13">Belongs to the peptidase S33 family.</text>
</comment>
<evidence type="ECO:0000256" key="9">
    <source>
        <dbReference type="ARBA" id="ARBA00022801"/>
    </source>
</evidence>
<dbReference type="HOGENOM" id="CLU_043739_2_2_4"/>
<reference evidence="16" key="1">
    <citation type="submission" date="2010-05" db="EMBL/GenBank/DDBJ databases">
        <title>Complete sequence of Methylotenera sp. 301.</title>
        <authorList>
            <person name="Lucas S."/>
            <person name="Copeland A."/>
            <person name="Lapidus A."/>
            <person name="Cheng J.-F."/>
            <person name="Bruce D."/>
            <person name="Goodwin L."/>
            <person name="Pitluck S."/>
            <person name="Clum A."/>
            <person name="Land M."/>
            <person name="Hauser L."/>
            <person name="Kyrpides N."/>
            <person name="Ivanova N."/>
            <person name="Chistoservova L."/>
            <person name="Kalyuzhnaya M."/>
            <person name="Woyke T."/>
        </authorList>
    </citation>
    <scope>NUCLEOTIDE SEQUENCE [LARGE SCALE GENOMIC DNA]</scope>
    <source>
        <strain evidence="16">301</strain>
    </source>
</reference>
<dbReference type="PANTHER" id="PTHR43722">
    <property type="entry name" value="PROLINE IMINOPEPTIDASE"/>
    <property type="match status" value="1"/>
</dbReference>
<accession>D7DMP9</accession>
<dbReference type="SUPFAM" id="SSF53474">
    <property type="entry name" value="alpha/beta-Hydrolases"/>
    <property type="match status" value="1"/>
</dbReference>
<keyword evidence="8 11" id="KW-0645">Protease</keyword>
<dbReference type="STRING" id="666681.M301_2464"/>
<dbReference type="ESTHER" id="metv0-d7dmp9">
    <property type="family name" value="Proline_iminopeptidase"/>
</dbReference>
<evidence type="ECO:0000256" key="13">
    <source>
        <dbReference type="RuleBase" id="RU003421"/>
    </source>
</evidence>
<feature type="active site" description="Nucleophile" evidence="12">
    <location>
        <position position="114"/>
    </location>
</feature>
<feature type="active site" evidence="12">
    <location>
        <position position="269"/>
    </location>
</feature>
<evidence type="ECO:0000256" key="2">
    <source>
        <dbReference type="ARBA" id="ARBA00004496"/>
    </source>
</evidence>
<dbReference type="Pfam" id="PF00561">
    <property type="entry name" value="Abhydrolase_1"/>
    <property type="match status" value="1"/>
</dbReference>